<dbReference type="EMBL" id="FNIM01000023">
    <property type="protein sequence ID" value="SDN90744.1"/>
    <property type="molecule type" value="Genomic_DNA"/>
</dbReference>
<organism evidence="16 17">
    <name type="scientific">Actinomyces ruminicola</name>
    <dbReference type="NCBI Taxonomy" id="332524"/>
    <lineage>
        <taxon>Bacteria</taxon>
        <taxon>Bacillati</taxon>
        <taxon>Actinomycetota</taxon>
        <taxon>Actinomycetes</taxon>
        <taxon>Actinomycetales</taxon>
        <taxon>Actinomycetaceae</taxon>
        <taxon>Actinomyces</taxon>
    </lineage>
</organism>
<dbReference type="InterPro" id="IPR008948">
    <property type="entry name" value="L-Aspartase-like"/>
</dbReference>
<dbReference type="Pfam" id="PF08328">
    <property type="entry name" value="ASL_C"/>
    <property type="match status" value="1"/>
</dbReference>
<evidence type="ECO:0000256" key="4">
    <source>
        <dbReference type="ARBA" id="ARBA00012339"/>
    </source>
</evidence>
<comment type="catalytic activity">
    <reaction evidence="8">
        <text>(2S)-2-[5-amino-1-(5-phospho-beta-D-ribosyl)imidazole-4-carboxamido]succinate = 5-amino-1-(5-phospho-beta-D-ribosyl)imidazole-4-carboxamide + fumarate</text>
        <dbReference type="Rhea" id="RHEA:23920"/>
        <dbReference type="ChEBI" id="CHEBI:29806"/>
        <dbReference type="ChEBI" id="CHEBI:58443"/>
        <dbReference type="ChEBI" id="CHEBI:58475"/>
        <dbReference type="EC" id="4.3.2.2"/>
    </reaction>
    <physiologicalReaction direction="left-to-right" evidence="8">
        <dbReference type="Rhea" id="RHEA:23921"/>
    </physiologicalReaction>
</comment>
<dbReference type="Gene3D" id="1.20.200.10">
    <property type="entry name" value="Fumarase/aspartase (Central domain)"/>
    <property type="match status" value="1"/>
</dbReference>
<evidence type="ECO:0000259" key="15">
    <source>
        <dbReference type="Pfam" id="PF08328"/>
    </source>
</evidence>
<accession>A0A1H0F7X5</accession>
<dbReference type="EC" id="4.3.2.2" evidence="4 12"/>
<dbReference type="InterPro" id="IPR004769">
    <property type="entry name" value="Pur_lyase"/>
</dbReference>
<evidence type="ECO:0000256" key="11">
    <source>
        <dbReference type="ARBA" id="ARBA00049115"/>
    </source>
</evidence>
<evidence type="ECO:0000256" key="9">
    <source>
        <dbReference type="ARBA" id="ARBA00025012"/>
    </source>
</evidence>
<comment type="pathway">
    <text evidence="2 13">Purine metabolism; AMP biosynthesis via de novo pathway; AMP from IMP: step 2/2.</text>
</comment>
<keyword evidence="17" id="KW-1185">Reference proteome</keyword>
<dbReference type="InterPro" id="IPR047136">
    <property type="entry name" value="PurB_bact"/>
</dbReference>
<evidence type="ECO:0000256" key="7">
    <source>
        <dbReference type="ARBA" id="ARBA00023239"/>
    </source>
</evidence>
<dbReference type="GO" id="GO:0070626">
    <property type="term" value="F:(S)-2-(5-amino-1-(5-phospho-D-ribosyl)imidazole-4-carboxamido) succinate lyase (fumarate-forming) activity"/>
    <property type="evidence" value="ECO:0007669"/>
    <property type="project" value="RHEA"/>
</dbReference>
<dbReference type="UniPathway" id="UPA00074">
    <property type="reaction ID" value="UER00132"/>
</dbReference>
<dbReference type="GO" id="GO:0006189">
    <property type="term" value="P:'de novo' IMP biosynthetic process"/>
    <property type="evidence" value="ECO:0007669"/>
    <property type="project" value="UniProtKB-UniPathway"/>
</dbReference>
<name>A0A1H0F7X5_9ACTO</name>
<feature type="domain" description="Adenylosuccinate lyase PurB C-terminal" evidence="15">
    <location>
        <begin position="342"/>
        <end position="462"/>
    </location>
</feature>
<evidence type="ECO:0000259" key="14">
    <source>
        <dbReference type="Pfam" id="PF00206"/>
    </source>
</evidence>
<evidence type="ECO:0000256" key="1">
    <source>
        <dbReference type="ARBA" id="ARBA00004706"/>
    </source>
</evidence>
<evidence type="ECO:0000313" key="16">
    <source>
        <dbReference type="EMBL" id="SDN90744.1"/>
    </source>
</evidence>
<evidence type="ECO:0000256" key="5">
    <source>
        <dbReference type="ARBA" id="ARBA00017058"/>
    </source>
</evidence>
<protein>
    <recommendedName>
        <fullName evidence="5 12">Adenylosuccinate lyase</fullName>
        <shortName evidence="13">ASL</shortName>
        <ecNumber evidence="4 12">4.3.2.2</ecNumber>
    </recommendedName>
    <alternativeName>
        <fullName evidence="10 13">Adenylosuccinase</fullName>
    </alternativeName>
</protein>
<dbReference type="Pfam" id="PF00206">
    <property type="entry name" value="Lyase_1"/>
    <property type="match status" value="1"/>
</dbReference>
<comment type="similarity">
    <text evidence="3 13">Belongs to the lyase 1 family. Adenylosuccinate lyase subfamily.</text>
</comment>
<keyword evidence="7 13" id="KW-0456">Lyase</keyword>
<evidence type="ECO:0000256" key="6">
    <source>
        <dbReference type="ARBA" id="ARBA00022755"/>
    </source>
</evidence>
<dbReference type="SUPFAM" id="SSF48557">
    <property type="entry name" value="L-aspartase-like"/>
    <property type="match status" value="1"/>
</dbReference>
<feature type="domain" description="Fumarate lyase N-terminal" evidence="14">
    <location>
        <begin position="18"/>
        <end position="321"/>
    </location>
</feature>
<evidence type="ECO:0000256" key="10">
    <source>
        <dbReference type="ARBA" id="ARBA00030717"/>
    </source>
</evidence>
<dbReference type="Gene3D" id="1.10.275.10">
    <property type="entry name" value="Fumarase/aspartase (N-terminal domain)"/>
    <property type="match status" value="1"/>
</dbReference>
<proteinExistence type="inferred from homology"/>
<evidence type="ECO:0000256" key="2">
    <source>
        <dbReference type="ARBA" id="ARBA00004734"/>
    </source>
</evidence>
<dbReference type="Proteomes" id="UP000198541">
    <property type="component" value="Unassembled WGS sequence"/>
</dbReference>
<dbReference type="GO" id="GO:0044208">
    <property type="term" value="P:'de novo' AMP biosynthetic process"/>
    <property type="evidence" value="ECO:0007669"/>
    <property type="project" value="UniProtKB-UniPathway"/>
</dbReference>
<dbReference type="GO" id="GO:0004018">
    <property type="term" value="F:N6-(1,2-dicarboxyethyl)AMP AMP-lyase (fumarate-forming) activity"/>
    <property type="evidence" value="ECO:0007669"/>
    <property type="project" value="UniProtKB-UniRule"/>
</dbReference>
<dbReference type="NCBIfam" id="TIGR00928">
    <property type="entry name" value="purB"/>
    <property type="match status" value="1"/>
</dbReference>
<dbReference type="InterPro" id="IPR013539">
    <property type="entry name" value="PurB_C"/>
</dbReference>
<dbReference type="InterPro" id="IPR024083">
    <property type="entry name" value="Fumarase/histidase_N"/>
</dbReference>
<comment type="pathway">
    <text evidence="1 13">Purine metabolism; IMP biosynthesis via de novo pathway; 5-amino-1-(5-phospho-D-ribosyl)imidazole-4-carboxamide from 5-amino-1-(5-phospho-D-ribosyl)imidazole-4-carboxylate: step 2/2.</text>
</comment>
<dbReference type="Gene3D" id="1.10.40.30">
    <property type="entry name" value="Fumarase/aspartase (C-terminal domain)"/>
    <property type="match status" value="1"/>
</dbReference>
<dbReference type="STRING" id="332524.SAMN04487766_12210"/>
<dbReference type="InterPro" id="IPR022761">
    <property type="entry name" value="Fumarate_lyase_N"/>
</dbReference>
<dbReference type="NCBIfam" id="NF006764">
    <property type="entry name" value="PRK09285.1"/>
    <property type="match status" value="1"/>
</dbReference>
<dbReference type="UniPathway" id="UPA00075">
    <property type="reaction ID" value="UER00336"/>
</dbReference>
<dbReference type="InterPro" id="IPR020557">
    <property type="entry name" value="Fumarate_lyase_CS"/>
</dbReference>
<evidence type="ECO:0000313" key="17">
    <source>
        <dbReference type="Proteomes" id="UP000198541"/>
    </source>
</evidence>
<gene>
    <name evidence="16" type="ORF">SAMN05216355_12321</name>
</gene>
<evidence type="ECO:0000256" key="12">
    <source>
        <dbReference type="NCBIfam" id="TIGR00928"/>
    </source>
</evidence>
<dbReference type="PANTHER" id="PTHR43411:SF1">
    <property type="entry name" value="ADENYLOSUCCINATE LYASE"/>
    <property type="match status" value="1"/>
</dbReference>
<reference evidence="17" key="1">
    <citation type="submission" date="2016-10" db="EMBL/GenBank/DDBJ databases">
        <authorList>
            <person name="Varghese N."/>
            <person name="Submissions S."/>
        </authorList>
    </citation>
    <scope>NUCLEOTIDE SEQUENCE [LARGE SCALE GENOMIC DNA]</scope>
    <source>
        <strain evidence="17">DSM 27982</strain>
    </source>
</reference>
<dbReference type="RefSeq" id="WP_092538024.1">
    <property type="nucleotide sequence ID" value="NZ_FNIM01000023.1"/>
</dbReference>
<comment type="function">
    <text evidence="9">Catalyzes two reactions in de novo purine nucleotide biosynthesis. Catalyzes the breakdown of 5-aminoimidazole- (N-succinylocarboxamide) ribotide (SAICAR or 2-[5-amino-1-(5-phospho-beta-D-ribosyl)imidazole-4-carboxamido]succinate) to 5-aminoimidazole-4-carboxamide ribotide (AICAR or 5-amino-1-(5-phospho-beta-D-ribosyl)imidazole-4-carboxamide) and fumarate, and of adenylosuccinate (ADS or N(6)-(1,2-dicarboxyethyl)-AMP) to adenosine monophosphate (AMP) and fumarate.</text>
</comment>
<dbReference type="PROSITE" id="PS00163">
    <property type="entry name" value="FUMARATE_LYASES"/>
    <property type="match status" value="1"/>
</dbReference>
<sequence length="474" mass="51318">MVDLATVPPAIALGPLDGRYRAVAAPLVNYLSEAALNRARLRVEVEWLIHLTDRRVLPGAPVLSDAEKDYLRGVVDSFGAAEIAELAEIEAVTRHDVKAVEYLLKRRLDAAPDVLGATVLPEVHEIVHIFCTSEDINNLAYALTIRDAVAAVWLPAARGLVDDLAAMAREHADAAMLARTHGQPATPTTLGKELAVLAHRLRRQATRVEAAEYLGKINGATGTFGAHVVAVPGADWEQIARTFVESLGLTWNPLTTQIESHDWQAELYADVARFNRIAHNLATDTWTYISLGYFRQRLSAQGSTGSSTMPHKVNPIRFENGEANLEISCSLLDTLAATLVTSRLQRDLTDSTTQRNVGVALGHSLLAIDNIRRGLAGLDVDHARLAEDLDAAWEVLGEPVQQAMRAASVAGATGMADPYERLKELTRGKQVTAEAMREFITGLGMPADVEARLLALTPATYTGLAAHLVSHLDD</sequence>
<dbReference type="InterPro" id="IPR000362">
    <property type="entry name" value="Fumarate_lyase_fam"/>
</dbReference>
<evidence type="ECO:0000256" key="3">
    <source>
        <dbReference type="ARBA" id="ARBA00008273"/>
    </source>
</evidence>
<comment type="catalytic activity">
    <reaction evidence="11">
        <text>N(6)-(1,2-dicarboxyethyl)-AMP = fumarate + AMP</text>
        <dbReference type="Rhea" id="RHEA:16853"/>
        <dbReference type="ChEBI" id="CHEBI:29806"/>
        <dbReference type="ChEBI" id="CHEBI:57567"/>
        <dbReference type="ChEBI" id="CHEBI:456215"/>
        <dbReference type="EC" id="4.3.2.2"/>
    </reaction>
    <physiologicalReaction direction="left-to-right" evidence="11">
        <dbReference type="Rhea" id="RHEA:16854"/>
    </physiologicalReaction>
</comment>
<keyword evidence="6 13" id="KW-0658">Purine biosynthesis</keyword>
<evidence type="ECO:0000256" key="13">
    <source>
        <dbReference type="RuleBase" id="RU361172"/>
    </source>
</evidence>
<dbReference type="PRINTS" id="PR00149">
    <property type="entry name" value="FUMRATELYASE"/>
</dbReference>
<evidence type="ECO:0000256" key="8">
    <source>
        <dbReference type="ARBA" id="ARBA00024477"/>
    </source>
</evidence>
<dbReference type="AlphaFoldDB" id="A0A1H0F7X5"/>
<dbReference type="PANTHER" id="PTHR43411">
    <property type="entry name" value="ADENYLOSUCCINATE LYASE"/>
    <property type="match status" value="1"/>
</dbReference>